<comment type="subcellular location">
    <subcellularLocation>
        <location evidence="1">Endoplasmic reticulum membrane</location>
        <topology evidence="1">Multi-pass membrane protein</topology>
    </subcellularLocation>
</comment>
<dbReference type="GO" id="GO:0005787">
    <property type="term" value="C:signal peptidase complex"/>
    <property type="evidence" value="ECO:0007669"/>
    <property type="project" value="InterPro"/>
</dbReference>
<evidence type="ECO:0000256" key="8">
    <source>
        <dbReference type="ARBA" id="ARBA00045204"/>
    </source>
</evidence>
<dbReference type="EMBL" id="KV744877">
    <property type="protein sequence ID" value="OCK82821.1"/>
    <property type="molecule type" value="Genomic_DNA"/>
</dbReference>
<protein>
    <recommendedName>
        <fullName evidence="3">Signal peptidase complex subunit 1</fullName>
    </recommendedName>
</protein>
<dbReference type="OrthoDB" id="263893at2759"/>
<keyword evidence="6 9" id="KW-1133">Transmembrane helix</keyword>
<evidence type="ECO:0000256" key="9">
    <source>
        <dbReference type="SAM" id="Phobius"/>
    </source>
</evidence>
<dbReference type="Proteomes" id="UP000250266">
    <property type="component" value="Unassembled WGS sequence"/>
</dbReference>
<proteinExistence type="inferred from homology"/>
<evidence type="ECO:0000313" key="11">
    <source>
        <dbReference type="Proteomes" id="UP000250266"/>
    </source>
</evidence>
<evidence type="ECO:0000256" key="2">
    <source>
        <dbReference type="ARBA" id="ARBA00005245"/>
    </source>
</evidence>
<organism evidence="10 11">
    <name type="scientific">Lepidopterella palustris CBS 459.81</name>
    <dbReference type="NCBI Taxonomy" id="1314670"/>
    <lineage>
        <taxon>Eukaryota</taxon>
        <taxon>Fungi</taxon>
        <taxon>Dikarya</taxon>
        <taxon>Ascomycota</taxon>
        <taxon>Pezizomycotina</taxon>
        <taxon>Dothideomycetes</taxon>
        <taxon>Pleosporomycetidae</taxon>
        <taxon>Mytilinidiales</taxon>
        <taxon>Argynnaceae</taxon>
        <taxon>Lepidopterella</taxon>
    </lineage>
</organism>
<dbReference type="PANTHER" id="PTHR13202:SF0">
    <property type="entry name" value="SIGNAL PEPTIDASE COMPLEX SUBUNIT 1"/>
    <property type="match status" value="1"/>
</dbReference>
<dbReference type="Pfam" id="PF06645">
    <property type="entry name" value="SPC12"/>
    <property type="match status" value="1"/>
</dbReference>
<dbReference type="GO" id="GO:0006465">
    <property type="term" value="P:signal peptide processing"/>
    <property type="evidence" value="ECO:0007669"/>
    <property type="project" value="InterPro"/>
</dbReference>
<sequence>MADQMLEKVRDAFEGQIDFEGQRLSELITTVLLGAAGIIAFIVGYINQDIYQTLWIGLAGTTLTFFAVVPPWPFYNKNPLPWLPPHNAISGLDIEVDGKRVG</sequence>
<comment type="similarity">
    <text evidence="2">Belongs to the SPCS1 family.</text>
</comment>
<evidence type="ECO:0000256" key="3">
    <source>
        <dbReference type="ARBA" id="ARBA00017059"/>
    </source>
</evidence>
<accession>A0A8E2EF80</accession>
<keyword evidence="5" id="KW-0256">Endoplasmic reticulum</keyword>
<gene>
    <name evidence="10" type="ORF">K432DRAFT_323480</name>
</gene>
<dbReference type="GO" id="GO:0045047">
    <property type="term" value="P:protein targeting to ER"/>
    <property type="evidence" value="ECO:0007669"/>
    <property type="project" value="TreeGrafter"/>
</dbReference>
<evidence type="ECO:0000313" key="10">
    <source>
        <dbReference type="EMBL" id="OCK82821.1"/>
    </source>
</evidence>
<evidence type="ECO:0000256" key="4">
    <source>
        <dbReference type="ARBA" id="ARBA00022692"/>
    </source>
</evidence>
<feature type="transmembrane region" description="Helical" evidence="9">
    <location>
        <begin position="27"/>
        <end position="46"/>
    </location>
</feature>
<feature type="transmembrane region" description="Helical" evidence="9">
    <location>
        <begin position="53"/>
        <end position="75"/>
    </location>
</feature>
<keyword evidence="11" id="KW-1185">Reference proteome</keyword>
<name>A0A8E2EF80_9PEZI</name>
<keyword evidence="7 9" id="KW-0472">Membrane</keyword>
<dbReference type="PANTHER" id="PTHR13202">
    <property type="entry name" value="MICROSOMAL SIGNAL PEPTIDASE 12 KDA SUBUNIT"/>
    <property type="match status" value="1"/>
</dbReference>
<evidence type="ECO:0000256" key="6">
    <source>
        <dbReference type="ARBA" id="ARBA00022989"/>
    </source>
</evidence>
<evidence type="ECO:0000256" key="5">
    <source>
        <dbReference type="ARBA" id="ARBA00022824"/>
    </source>
</evidence>
<keyword evidence="4 9" id="KW-0812">Transmembrane</keyword>
<evidence type="ECO:0000256" key="7">
    <source>
        <dbReference type="ARBA" id="ARBA00023136"/>
    </source>
</evidence>
<reference evidence="10 11" key="1">
    <citation type="journal article" date="2016" name="Nat. Commun.">
        <title>Ectomycorrhizal ecology is imprinted in the genome of the dominant symbiotic fungus Cenococcum geophilum.</title>
        <authorList>
            <consortium name="DOE Joint Genome Institute"/>
            <person name="Peter M."/>
            <person name="Kohler A."/>
            <person name="Ohm R.A."/>
            <person name="Kuo A."/>
            <person name="Krutzmann J."/>
            <person name="Morin E."/>
            <person name="Arend M."/>
            <person name="Barry K.W."/>
            <person name="Binder M."/>
            <person name="Choi C."/>
            <person name="Clum A."/>
            <person name="Copeland A."/>
            <person name="Grisel N."/>
            <person name="Haridas S."/>
            <person name="Kipfer T."/>
            <person name="LaButti K."/>
            <person name="Lindquist E."/>
            <person name="Lipzen A."/>
            <person name="Maire R."/>
            <person name="Meier B."/>
            <person name="Mihaltcheva S."/>
            <person name="Molinier V."/>
            <person name="Murat C."/>
            <person name="Poggeler S."/>
            <person name="Quandt C.A."/>
            <person name="Sperisen C."/>
            <person name="Tritt A."/>
            <person name="Tisserant E."/>
            <person name="Crous P.W."/>
            <person name="Henrissat B."/>
            <person name="Nehls U."/>
            <person name="Egli S."/>
            <person name="Spatafora J.W."/>
            <person name="Grigoriev I.V."/>
            <person name="Martin F.M."/>
        </authorList>
    </citation>
    <scope>NUCLEOTIDE SEQUENCE [LARGE SCALE GENOMIC DNA]</scope>
    <source>
        <strain evidence="10 11">CBS 459.81</strain>
    </source>
</reference>
<evidence type="ECO:0000256" key="1">
    <source>
        <dbReference type="ARBA" id="ARBA00004477"/>
    </source>
</evidence>
<dbReference type="InterPro" id="IPR009542">
    <property type="entry name" value="Spc1/SPCS1"/>
</dbReference>
<comment type="function">
    <text evidence="8">Component of the signal peptidase complex (SPC) which catalyzes the cleavage of N-terminal signal sequences from nascent proteins as they are translocated into the lumen of the endoplasmic reticulum. Dispensable for SPC enzymatic activity.</text>
</comment>
<dbReference type="AlphaFoldDB" id="A0A8E2EF80"/>